<comment type="caution">
    <text evidence="2">The sequence shown here is derived from an EMBL/GenBank/DDBJ whole genome shotgun (WGS) entry which is preliminary data.</text>
</comment>
<dbReference type="Proteomes" id="UP000003107">
    <property type="component" value="Unassembled WGS sequence"/>
</dbReference>
<proteinExistence type="predicted"/>
<reference evidence="2 3" key="1">
    <citation type="submission" date="2009-07" db="EMBL/GenBank/DDBJ databases">
        <authorList>
            <person name="Madupu R."/>
            <person name="Sebastian Y."/>
            <person name="Durkin A.S."/>
            <person name="Torralba M."/>
            <person name="Methe B."/>
            <person name="Sutton G.G."/>
            <person name="Strausberg R.L."/>
            <person name="Nelson K.E."/>
        </authorList>
    </citation>
    <scope>NUCLEOTIDE SEQUENCE [LARGE SCALE GENOMIC DNA]</scope>
    <source>
        <strain evidence="2 3">RM3277</strain>
    </source>
</reference>
<dbReference type="RefSeq" id="WP_002948076.1">
    <property type="nucleotide sequence ID" value="NZ_ACVQ01000017.1"/>
</dbReference>
<keyword evidence="3" id="KW-1185">Reference proteome</keyword>
<accession>C6RFJ4</accession>
<protein>
    <submittedName>
        <fullName evidence="2">Uncharacterized protein</fullName>
    </submittedName>
</protein>
<gene>
    <name evidence="2" type="ORF">CAMSH0001_0500</name>
</gene>
<sequence>MKLINYKLQSEIERLNENKPTQNFEEYLKGILENNSTSYFQKCDYLGLSLDEIKNKIYILSQDIQELQTLKRNLMQALDIAKKIAAEVFLENGIDRIDGNVISSLTLIKENIKTKDEIKIKDEAALMSLGYVKFRLDMEAIVEGLKDGRRDEIKDFAEISVVTTVCPAKIKVNKKRDVKPNNINMLPADDELPKAV</sequence>
<evidence type="ECO:0000313" key="3">
    <source>
        <dbReference type="Proteomes" id="UP000003107"/>
    </source>
</evidence>
<dbReference type="EMBL" id="ACVQ01000017">
    <property type="protein sequence ID" value="EET80002.1"/>
    <property type="molecule type" value="Genomic_DNA"/>
</dbReference>
<name>C6RFJ4_9BACT</name>
<dbReference type="OrthoDB" id="5347874at2"/>
<dbReference type="STRING" id="553219.CAMSH0001_0500"/>
<evidence type="ECO:0000256" key="1">
    <source>
        <dbReference type="SAM" id="Coils"/>
    </source>
</evidence>
<organism evidence="2 3">
    <name type="scientific">Campylobacter showae RM3277</name>
    <dbReference type="NCBI Taxonomy" id="553219"/>
    <lineage>
        <taxon>Bacteria</taxon>
        <taxon>Pseudomonadati</taxon>
        <taxon>Campylobacterota</taxon>
        <taxon>Epsilonproteobacteria</taxon>
        <taxon>Campylobacterales</taxon>
        <taxon>Campylobacteraceae</taxon>
        <taxon>Campylobacter</taxon>
    </lineage>
</organism>
<dbReference type="AlphaFoldDB" id="C6RFJ4"/>
<feature type="coiled-coil region" evidence="1">
    <location>
        <begin position="50"/>
        <end position="87"/>
    </location>
</feature>
<dbReference type="eggNOG" id="ENOG503014E">
    <property type="taxonomic scope" value="Bacteria"/>
</dbReference>
<keyword evidence="1" id="KW-0175">Coiled coil</keyword>
<dbReference type="GeneID" id="60990275"/>
<evidence type="ECO:0000313" key="2">
    <source>
        <dbReference type="EMBL" id="EET80002.1"/>
    </source>
</evidence>